<keyword evidence="8" id="KW-0378">Hydrolase</keyword>
<dbReference type="InterPro" id="IPR008979">
    <property type="entry name" value="Galactose-bd-like_sf"/>
</dbReference>
<comment type="similarity">
    <text evidence="3">Belongs to the CEMIP family.</text>
</comment>
<dbReference type="EMBL" id="OV696690">
    <property type="protein sequence ID" value="CAH1264688.1"/>
    <property type="molecule type" value="Genomic_DNA"/>
</dbReference>
<dbReference type="InterPro" id="IPR039473">
    <property type="entry name" value="TMEM2_PANDER-like"/>
</dbReference>
<dbReference type="InterPro" id="IPR052252">
    <property type="entry name" value="CEMIP/CEMIP2"/>
</dbReference>
<dbReference type="PROSITE" id="PS51484">
    <property type="entry name" value="G8"/>
    <property type="match status" value="1"/>
</dbReference>
<keyword evidence="5" id="KW-1003">Cell membrane</keyword>
<evidence type="ECO:0000256" key="6">
    <source>
        <dbReference type="ARBA" id="ARBA00022723"/>
    </source>
</evidence>
<keyword evidence="6" id="KW-0479">Metal-binding</keyword>
<feature type="domain" description="G8" evidence="15">
    <location>
        <begin position="332"/>
        <end position="453"/>
    </location>
</feature>
<keyword evidence="11" id="KW-1015">Disulfide bond</keyword>
<feature type="signal peptide" evidence="14">
    <location>
        <begin position="1"/>
        <end position="18"/>
    </location>
</feature>
<evidence type="ECO:0000256" key="14">
    <source>
        <dbReference type="SAM" id="SignalP"/>
    </source>
</evidence>
<evidence type="ECO:0000256" key="5">
    <source>
        <dbReference type="ARBA" id="ARBA00022475"/>
    </source>
</evidence>
<dbReference type="Pfam" id="PF15711">
    <property type="entry name" value="ILEI"/>
    <property type="match status" value="2"/>
</dbReference>
<dbReference type="PROSITE" id="PS52031">
    <property type="entry name" value="GG_LECTIN"/>
    <property type="match status" value="2"/>
</dbReference>
<keyword evidence="14" id="KW-0732">Signal</keyword>
<dbReference type="PANTHER" id="PTHR15535">
    <property type="entry name" value="TRANSMEMBRANE PROTEIN 2-RELATED"/>
    <property type="match status" value="1"/>
</dbReference>
<gene>
    <name evidence="16" type="primary">TMEM2</name>
    <name evidence="16" type="ORF">BLAG_LOCUS18967</name>
</gene>
<keyword evidence="12" id="KW-0325">Glycoprotein</keyword>
<reference evidence="16" key="1">
    <citation type="submission" date="2022-01" db="EMBL/GenBank/DDBJ databases">
        <authorList>
            <person name="Braso-Vives M."/>
        </authorList>
    </citation>
    <scope>NUCLEOTIDE SEQUENCE</scope>
</reference>
<dbReference type="Pfam" id="PF10162">
    <property type="entry name" value="G8"/>
    <property type="match status" value="1"/>
</dbReference>
<keyword evidence="13" id="KW-0326">Glycosidase</keyword>
<dbReference type="Pfam" id="PF22633">
    <property type="entry name" value="F5_F8_type_C_2"/>
    <property type="match status" value="2"/>
</dbReference>
<evidence type="ECO:0000256" key="4">
    <source>
        <dbReference type="ARBA" id="ARBA00012774"/>
    </source>
</evidence>
<dbReference type="Pfam" id="PF24605">
    <property type="entry name" value="CEMIP_X"/>
    <property type="match status" value="1"/>
</dbReference>
<dbReference type="CDD" id="cd13938">
    <property type="entry name" value="PANDER_like_TMEM2"/>
    <property type="match status" value="1"/>
</dbReference>
<dbReference type="InterPro" id="IPR019316">
    <property type="entry name" value="G8_domain"/>
</dbReference>
<evidence type="ECO:0000313" key="17">
    <source>
        <dbReference type="Proteomes" id="UP000838412"/>
    </source>
</evidence>
<dbReference type="GO" id="GO:0004415">
    <property type="term" value="F:hyalurononglucosaminidase activity"/>
    <property type="evidence" value="ECO:0007669"/>
    <property type="project" value="UniProtKB-EC"/>
</dbReference>
<keyword evidence="7" id="KW-0677">Repeat</keyword>
<dbReference type="EC" id="3.2.1.35" evidence="4"/>
<evidence type="ECO:0000259" key="15">
    <source>
        <dbReference type="PROSITE" id="PS51484"/>
    </source>
</evidence>
<dbReference type="Pfam" id="PF24606">
    <property type="entry name" value="CEMIP_beta-hel"/>
    <property type="match status" value="1"/>
</dbReference>
<dbReference type="Gene3D" id="2.60.120.260">
    <property type="entry name" value="Galactose-binding domain-like"/>
    <property type="match status" value="2"/>
</dbReference>
<evidence type="ECO:0000256" key="9">
    <source>
        <dbReference type="ARBA" id="ARBA00022837"/>
    </source>
</evidence>
<evidence type="ECO:0000256" key="1">
    <source>
        <dbReference type="ARBA" id="ARBA00000251"/>
    </source>
</evidence>
<dbReference type="SUPFAM" id="SSF51126">
    <property type="entry name" value="Pectin lyase-like"/>
    <property type="match status" value="1"/>
</dbReference>
<dbReference type="InterPro" id="IPR011050">
    <property type="entry name" value="Pectin_lyase_fold/virulence"/>
</dbReference>
<protein>
    <recommendedName>
        <fullName evidence="4">hyaluronoglucosaminidase</fullName>
        <ecNumber evidence="4">3.2.1.35</ecNumber>
    </recommendedName>
</protein>
<proteinExistence type="inferred from homology"/>
<dbReference type="InterPro" id="IPR055400">
    <property type="entry name" value="CEMIP_X"/>
</dbReference>
<dbReference type="OrthoDB" id="120976at2759"/>
<comment type="subcellular location">
    <subcellularLocation>
        <location evidence="2">Cell membrane</location>
    </subcellularLocation>
</comment>
<sequence>MSAFLLILVQCLLSSTSSERIGYGTTNIALLKPAYQSGVGYGGGPEHAVDGGTSGTFTDGSCTHTTSPAEDDPWWYVDLEEAFEIDRVVIFNRQDCCSNRINPFNLHIGDNSDVTANPKVGGDWSFSSGQAQLIIPVNGTRGRYVGISAPGSSRVLTLCEVQVFVVQITNLALRQPAYQSSVSWNGPPGLAVDGGRGGAYHDGSCTHTDTEDSPWWYVDLGGTQEVDYITIFNRIDCCSDRINYFNVHIGDNRDVTANPKVGGDWTFAQGEAEKTVQVNGAKGRYVGIILPGSNRVLALCEVEVYGMWRCPDVLPTPGNDDHKCPDVDSTLTSWNPGHDPTAQVVVGGGQNFLLQSSATFYSLEIKDGGRVVFADLGSTSDAEIVLRARDVTVGEGGEFHIGSETCPYQGKATVSLYGRSDDNVNSTKQFLVTSGGTLEIHGQRKVAWTQLTQTVPQGGLPKGPYSWDSTLDGRQRGINVRVIDEISAAVVDSANFDTSLNEENSRSLATFIDKVPPGRIVALAVMEKAAAHLEASAKDKIRELGSVEVDSLGAWEPWAFVGVKGDPGAAVEERLPHTDSQSTGTASVTATFKAFFGDFDVIATSAWAGGQAQCTFSVGRHGDGYVINLKDDVSSWQPGDHIVLASTDYNMEQAEEFQLLPCPECSGHQVKISGKIEYMHFGEITDDVDLRGEVGLLTRNIKFQGEVEDSCYGDNFCEYFDYDTYGGHLKVLEGFKNVHLSGIEFTRMGQQVLGSYPVHFHMAGDVDEVGGYSRPTYVRELSIHHCFSRCVTIHGTHGLLVQDTVGYDTLGHCYFLEDGWEQRNVLDHNLGLVTRPGTLLPSDRDSNMCRNMRDNVYGDYVPTAMDCNGVSTFWIAHPNNDLINNAAAGSPVMGIWFIFHKEPTGPSAGALPKWQAEHTPLGRFYNNRVHGNGRAGLMIDGGVKTTQATASSPYEYLSIGHGGGARYKPHQNSDLSQPRVPAMIERLIAFKNWVWGSWIRGGDIYFDKCAFVDNGIGLTMASEGAFPNDEGSTQQIWNSIFIGESENVGTKTGSRVWGMGGVKPVERTLAHDTNYPMVGLDVYDGPILADGCTFKRYAAVPEFDRWSSALGFHRSNTWQNTPTSNITRAKFDNAQSRLFLGGPGLPHFGSNDKDGDKTNILHDLDGSLTGYPDSYIVGPDNYLVRNPGCVEKPEWRGVFCSGKYGQLWVQAKRPNTLLMSLVRDEYPDHPTTLTGPLSQANVFQQYQPVITLDTSYTIHWDGRAPEQIFLYPVNFNSGDWVRVGLCYPPGTTFQVRYFLHEYRVPWNVFQREDLQPVSSLADVEAGDGKLFYFEESTGLLFLKVRANYDRDGDGYCSHMGCERIIISATMTSDAVSDCTAAAYPKYSLTPTETVPMSSFQSMVHDCTGCGAPEPIVYDVNQKFLEVTVVSAGYNEMLQGHMSFIEIDGVRFGNRYRSFLVIALDALTGAASHPWVTFDTHGQNDADAAMANFIRNDIPQNSIVLVAVGDASSQHAQECLTALREIGAQEPVKTGFRGMFAMVGFKGTFWPSWIQQVNLPSGQGPAQIYTRIPLMG</sequence>
<organism evidence="16 17">
    <name type="scientific">Branchiostoma lanceolatum</name>
    <name type="common">Common lancelet</name>
    <name type="synonym">Amphioxus lanceolatum</name>
    <dbReference type="NCBI Taxonomy" id="7740"/>
    <lineage>
        <taxon>Eukaryota</taxon>
        <taxon>Metazoa</taxon>
        <taxon>Chordata</taxon>
        <taxon>Cephalochordata</taxon>
        <taxon>Leptocardii</taxon>
        <taxon>Amphioxiformes</taxon>
        <taxon>Branchiostomatidae</taxon>
        <taxon>Branchiostoma</taxon>
    </lineage>
</organism>
<comment type="catalytic activity">
    <reaction evidence="1">
        <text>Random hydrolysis of (1-&gt;4)-linkages between N-acetyl-beta-D-glucosamine and D-glucuronate residues in hyaluronate.</text>
        <dbReference type="EC" id="3.2.1.35"/>
    </reaction>
</comment>
<dbReference type="InterPro" id="IPR055401">
    <property type="entry name" value="CEMIP_beta-hel_dom"/>
</dbReference>
<dbReference type="SMART" id="SM01225">
    <property type="entry name" value="G8"/>
    <property type="match status" value="1"/>
</dbReference>
<evidence type="ECO:0000313" key="16">
    <source>
        <dbReference type="EMBL" id="CAH1264688.1"/>
    </source>
</evidence>
<dbReference type="Proteomes" id="UP000838412">
    <property type="component" value="Chromosome 5"/>
</dbReference>
<evidence type="ECO:0000256" key="12">
    <source>
        <dbReference type="ARBA" id="ARBA00023180"/>
    </source>
</evidence>
<keyword evidence="17" id="KW-1185">Reference proteome</keyword>
<evidence type="ECO:0000256" key="7">
    <source>
        <dbReference type="ARBA" id="ARBA00022737"/>
    </source>
</evidence>
<feature type="chain" id="PRO_5035463754" description="hyaluronoglucosaminidase" evidence="14">
    <location>
        <begin position="19"/>
        <end position="1575"/>
    </location>
</feature>
<keyword evidence="10" id="KW-0472">Membrane</keyword>
<dbReference type="SUPFAM" id="SSF49785">
    <property type="entry name" value="Galactose-binding domain-like"/>
    <property type="match status" value="2"/>
</dbReference>
<dbReference type="InterPro" id="IPR006585">
    <property type="entry name" value="FTP1"/>
</dbReference>
<evidence type="ECO:0000256" key="8">
    <source>
        <dbReference type="ARBA" id="ARBA00022801"/>
    </source>
</evidence>
<keyword evidence="9" id="KW-0106">Calcium</keyword>
<evidence type="ECO:0000256" key="10">
    <source>
        <dbReference type="ARBA" id="ARBA00023136"/>
    </source>
</evidence>
<evidence type="ECO:0000256" key="3">
    <source>
        <dbReference type="ARBA" id="ARBA00007586"/>
    </source>
</evidence>
<dbReference type="SMART" id="SM00607">
    <property type="entry name" value="FTP"/>
    <property type="match status" value="2"/>
</dbReference>
<dbReference type="GO" id="GO:0005886">
    <property type="term" value="C:plasma membrane"/>
    <property type="evidence" value="ECO:0007669"/>
    <property type="project" value="UniProtKB-SubCell"/>
</dbReference>
<evidence type="ECO:0000256" key="11">
    <source>
        <dbReference type="ARBA" id="ARBA00023157"/>
    </source>
</evidence>
<evidence type="ECO:0000256" key="2">
    <source>
        <dbReference type="ARBA" id="ARBA00004236"/>
    </source>
</evidence>
<accession>A0A8K0EVE5</accession>
<evidence type="ECO:0000256" key="13">
    <source>
        <dbReference type="ARBA" id="ARBA00023295"/>
    </source>
</evidence>
<name>A0A8K0EVE5_BRALA</name>
<dbReference type="GO" id="GO:0046872">
    <property type="term" value="F:metal ion binding"/>
    <property type="evidence" value="ECO:0007669"/>
    <property type="project" value="UniProtKB-KW"/>
</dbReference>
<dbReference type="InterPro" id="IPR039477">
    <property type="entry name" value="ILEI/PANDER_dom"/>
</dbReference>
<dbReference type="PANTHER" id="PTHR15535:SF17">
    <property type="entry name" value="TRANSMEMBRANE PROTEIN"/>
    <property type="match status" value="1"/>
</dbReference>